<feature type="domain" description="SUF system FeS cluster assembly SufBD core" evidence="1">
    <location>
        <begin position="128"/>
        <end position="354"/>
    </location>
</feature>
<evidence type="ECO:0000313" key="3">
    <source>
        <dbReference type="Proteomes" id="UP000241048"/>
    </source>
</evidence>
<dbReference type="InterPro" id="IPR000825">
    <property type="entry name" value="SUF_FeS_clus_asmbl_SufBD_core"/>
</dbReference>
<comment type="caution">
    <text evidence="2">The sequence shown here is derived from an EMBL/GenBank/DDBJ whole genome shotgun (WGS) entry which is preliminary data.</text>
</comment>
<dbReference type="PANTHER" id="PTHR43575:SF1">
    <property type="entry name" value="PROTEIN ABCI7, CHLOROPLASTIC"/>
    <property type="match status" value="1"/>
</dbReference>
<name>A0A2T3FUC1_9CLOT</name>
<proteinExistence type="predicted"/>
<accession>A0A2T3FUC1</accession>
<protein>
    <submittedName>
        <fullName evidence="2">Fe-S cluster assembly protein SufD</fullName>
    </submittedName>
</protein>
<dbReference type="SUPFAM" id="SSF101960">
    <property type="entry name" value="Stabilizer of iron transporter SufD"/>
    <property type="match status" value="1"/>
</dbReference>
<dbReference type="EMBL" id="PYLO01000001">
    <property type="protein sequence ID" value="PST38886.1"/>
    <property type="molecule type" value="Genomic_DNA"/>
</dbReference>
<dbReference type="Pfam" id="PF01458">
    <property type="entry name" value="SUFBD_core"/>
    <property type="match status" value="1"/>
</dbReference>
<evidence type="ECO:0000313" key="2">
    <source>
        <dbReference type="EMBL" id="PST38886.1"/>
    </source>
</evidence>
<sequence length="380" mass="41782">MGQKEMTVNILPTRTWNRLGMNESQIQIEWPEESVLIKPERLAAGVTWEKEISGKEWNEIQTGMGREYDAMAAECGTAGANRTDTVNGTAVAEENAGAGSIYRLTAEAAAVLQNENTEWTVLCVDYKNGSYQNRLCLDAKENSRLNVLIVFRSGEDTQGTSSFQVKVHAEKNAKVQLQEVQLLGARYTCLSDIGASCGENATFELLKLELGAGKVYAGCLTELEGKKSAFDAKIGYYTSVNQKLDMNYTVRHRGKKTESMMEVSGVLQDGSSKLFRGTIDFVPGCAGAKGTEREDVLLLGDEIVNQTIPLILCAEEDVEGNHGASMGDLDDATLFYLCSRGLSREEAERMVARARIDALNELVADEAVQKQVQEFMNQKR</sequence>
<dbReference type="InterPro" id="IPR055346">
    <property type="entry name" value="Fe-S_cluster_assembly_SufBD"/>
</dbReference>
<gene>
    <name evidence="2" type="ORF">C7U56_02845</name>
</gene>
<dbReference type="PANTHER" id="PTHR43575">
    <property type="entry name" value="PROTEIN ABCI7, CHLOROPLASTIC"/>
    <property type="match status" value="1"/>
</dbReference>
<dbReference type="GO" id="GO:0016226">
    <property type="term" value="P:iron-sulfur cluster assembly"/>
    <property type="evidence" value="ECO:0007669"/>
    <property type="project" value="InterPro"/>
</dbReference>
<keyword evidence="3" id="KW-1185">Reference proteome</keyword>
<evidence type="ECO:0000259" key="1">
    <source>
        <dbReference type="Pfam" id="PF01458"/>
    </source>
</evidence>
<organism evidence="2 3">
    <name type="scientific">Clostridium fessum</name>
    <dbReference type="NCBI Taxonomy" id="2126740"/>
    <lineage>
        <taxon>Bacteria</taxon>
        <taxon>Bacillati</taxon>
        <taxon>Bacillota</taxon>
        <taxon>Clostridia</taxon>
        <taxon>Eubacteriales</taxon>
        <taxon>Clostridiaceae</taxon>
        <taxon>Clostridium</taxon>
    </lineage>
</organism>
<dbReference type="RefSeq" id="WP_107000053.1">
    <property type="nucleotide sequence ID" value="NZ_PYLO01000001.1"/>
</dbReference>
<reference evidence="2 3" key="1">
    <citation type="submission" date="2018-03" db="EMBL/GenBank/DDBJ databases">
        <title>Lachnoclostridium SNUG30386 gen.nov., sp.nov., isolated from human faeces.</title>
        <authorList>
            <person name="Seo B."/>
            <person name="Jeon K."/>
            <person name="Ko G."/>
        </authorList>
    </citation>
    <scope>NUCLEOTIDE SEQUENCE [LARGE SCALE GENOMIC DNA]</scope>
    <source>
        <strain evidence="2 3">SNUG30386</strain>
    </source>
</reference>
<dbReference type="InterPro" id="IPR037284">
    <property type="entry name" value="SUF_FeS_clus_asmbl_SufBD_sf"/>
</dbReference>
<dbReference type="Proteomes" id="UP000241048">
    <property type="component" value="Unassembled WGS sequence"/>
</dbReference>
<dbReference type="AlphaFoldDB" id="A0A2T3FUC1"/>